<feature type="compositionally biased region" description="Polar residues" evidence="9">
    <location>
        <begin position="715"/>
        <end position="728"/>
    </location>
</feature>
<proteinExistence type="inferred from homology"/>
<gene>
    <name evidence="11" type="ORF">F2Q68_00031499</name>
</gene>
<dbReference type="InterPro" id="IPR053793">
    <property type="entry name" value="PB1-like"/>
</dbReference>
<dbReference type="Gene3D" id="3.10.20.90">
    <property type="entry name" value="Phosphatidylinositol 3-kinase Catalytic Subunit, Chain A, domain 1"/>
    <property type="match status" value="1"/>
</dbReference>
<dbReference type="EMBL" id="QGKW02002005">
    <property type="protein sequence ID" value="KAF2541199.1"/>
    <property type="molecule type" value="Genomic_DNA"/>
</dbReference>
<dbReference type="GO" id="GO:0009734">
    <property type="term" value="P:auxin-activated signaling pathway"/>
    <property type="evidence" value="ECO:0007669"/>
    <property type="project" value="UniProtKB-UniRule"/>
</dbReference>
<feature type="domain" description="PB1" evidence="10">
    <location>
        <begin position="727"/>
        <end position="795"/>
    </location>
</feature>
<dbReference type="PROSITE" id="PS51745">
    <property type="entry name" value="PB1"/>
    <property type="match status" value="1"/>
</dbReference>
<evidence type="ECO:0000256" key="5">
    <source>
        <dbReference type="ARBA" id="ARBA00023163"/>
    </source>
</evidence>
<evidence type="ECO:0000256" key="3">
    <source>
        <dbReference type="ARBA" id="ARBA00023015"/>
    </source>
</evidence>
<dbReference type="Pfam" id="PF06507">
    <property type="entry name" value="ARF_AD"/>
    <property type="match status" value="1"/>
</dbReference>
<sequence length="795" mass="87686">MGTRNFTRRESTLHSEVEALRWAMENMLQHSTCESFGTDCKDHLSRGGYPIRPVIISNRSVQHTKEPLSSPSFSSILFGEEALTVRAPPCEQPTSFLTEIPSKIYPSPKSIYEILFGNEALDFEGRSRQASQPHFGAWASPLIFRGPTVRQVPMDALPDAGNSKLSMSEEWPALTIDPSRNSRKQRAYMSSPQAASLADSSTPAFVLEYELRDISSEYHGQRRCVPNALSVGIGVPHGVLGDIWVQCQSTAKPSLFHLSRGRYPIRPVVISNRSVQHTKEPLSSPSISSILFGEEALTVRAPPCEQPTSFLTEIPSKVYPSPKSIYEILFGNEALDAEGRSRKASQPHLGAWASPLIFRGPTVRQVPMDALPDAGTSKLSMSEEWPALTIDPSRNSRKQRAYMSCPQAASLADSSTPAFVLEYELRDISSEYHGQRRCVPNAISADISSIIRTSRSEFIVSVNRYLEAKNQKLAVGMRFKMRFEGEEAPEKRFSGTIVGVQENKSSVWHDSEWRSLKVQWDEPSSVFRPERVSPWELEPLVANNTPSAHLPPQRNKRPRPPGLLSPTTAPSTPVTADGVWKSPADNPSSVPLFSPPAKTAAFGLGGNKSFGVSIGSAFWPTHADGAAESFASALNNESPTEKKQTNGNVCRLFGFELVENMNVDECFSAASVSGAVAVDQPVPSNEFDSGQQSESLNINQANLPSGSGDHEKSSLRSPQESQSRQIRSCTKVHMQGSAVGRAVDLTRSECYEDLFKKLEEMFDIKGELLESTKKWQVVYTDDEDDMMMVGDDPWK</sequence>
<feature type="compositionally biased region" description="Low complexity" evidence="9">
    <location>
        <begin position="562"/>
        <end position="576"/>
    </location>
</feature>
<dbReference type="InterPro" id="IPR010525">
    <property type="entry name" value="ARF_dom"/>
</dbReference>
<evidence type="ECO:0000313" key="12">
    <source>
        <dbReference type="Proteomes" id="UP000712281"/>
    </source>
</evidence>
<dbReference type="GO" id="GO:0005634">
    <property type="term" value="C:nucleus"/>
    <property type="evidence" value="ECO:0007669"/>
    <property type="project" value="UniProtKB-SubCell"/>
</dbReference>
<feature type="region of interest" description="Disordered" evidence="9">
    <location>
        <begin position="543"/>
        <end position="583"/>
    </location>
</feature>
<feature type="region of interest" description="Disordered" evidence="9">
    <location>
        <begin position="698"/>
        <end position="728"/>
    </location>
</feature>
<keyword evidence="6 8" id="KW-0539">Nucleus</keyword>
<comment type="function">
    <text evidence="8">Aux/IAA proteins are short-lived transcriptional factors that function as repressors of early auxin response genes at low auxin concentrations.</text>
</comment>
<dbReference type="SUPFAM" id="SSF54277">
    <property type="entry name" value="CAD &amp; PB1 domains"/>
    <property type="match status" value="1"/>
</dbReference>
<dbReference type="Proteomes" id="UP000712281">
    <property type="component" value="Unassembled WGS sequence"/>
</dbReference>
<keyword evidence="3 8" id="KW-0805">Transcription regulation</keyword>
<keyword evidence="7 8" id="KW-0927">Auxin signaling pathway</keyword>
<dbReference type="Pfam" id="PF02309">
    <property type="entry name" value="AUX_IAA"/>
    <property type="match status" value="1"/>
</dbReference>
<dbReference type="InterPro" id="IPR033389">
    <property type="entry name" value="AUX/IAA_dom"/>
</dbReference>
<comment type="similarity">
    <text evidence="2">Belongs to the ARF family.</text>
</comment>
<dbReference type="PANTHER" id="PTHR31384:SF96">
    <property type="entry name" value="AUXIN RESPONSE FACTOR 1"/>
    <property type="match status" value="1"/>
</dbReference>
<name>A0A8S9G7F1_BRACR</name>
<comment type="subcellular location">
    <subcellularLocation>
        <location evidence="1 8">Nucleus</location>
    </subcellularLocation>
</comment>
<evidence type="ECO:0000256" key="6">
    <source>
        <dbReference type="ARBA" id="ARBA00023242"/>
    </source>
</evidence>
<dbReference type="GO" id="GO:0003677">
    <property type="term" value="F:DNA binding"/>
    <property type="evidence" value="ECO:0007669"/>
    <property type="project" value="UniProtKB-KW"/>
</dbReference>
<organism evidence="11 12">
    <name type="scientific">Brassica cretica</name>
    <name type="common">Mustard</name>
    <dbReference type="NCBI Taxonomy" id="69181"/>
    <lineage>
        <taxon>Eukaryota</taxon>
        <taxon>Viridiplantae</taxon>
        <taxon>Streptophyta</taxon>
        <taxon>Embryophyta</taxon>
        <taxon>Tracheophyta</taxon>
        <taxon>Spermatophyta</taxon>
        <taxon>Magnoliopsida</taxon>
        <taxon>eudicotyledons</taxon>
        <taxon>Gunneridae</taxon>
        <taxon>Pentapetalae</taxon>
        <taxon>rosids</taxon>
        <taxon>malvids</taxon>
        <taxon>Brassicales</taxon>
        <taxon>Brassicaceae</taxon>
        <taxon>Brassiceae</taxon>
        <taxon>Brassica</taxon>
    </lineage>
</organism>
<evidence type="ECO:0000256" key="8">
    <source>
        <dbReference type="RuleBase" id="RU004549"/>
    </source>
</evidence>
<protein>
    <recommendedName>
        <fullName evidence="8">Auxin-responsive protein</fullName>
    </recommendedName>
</protein>
<keyword evidence="8" id="KW-0678">Repressor</keyword>
<evidence type="ECO:0000259" key="10">
    <source>
        <dbReference type="PROSITE" id="PS51745"/>
    </source>
</evidence>
<comment type="caution">
    <text evidence="11">The sequence shown here is derived from an EMBL/GenBank/DDBJ whole genome shotgun (WGS) entry which is preliminary data.</text>
</comment>
<keyword evidence="5 8" id="KW-0804">Transcription</keyword>
<evidence type="ECO:0000256" key="9">
    <source>
        <dbReference type="SAM" id="MobiDB-lite"/>
    </source>
</evidence>
<reference evidence="11" key="1">
    <citation type="submission" date="2019-12" db="EMBL/GenBank/DDBJ databases">
        <title>Genome sequencing and annotation of Brassica cretica.</title>
        <authorList>
            <person name="Studholme D.J."/>
            <person name="Sarris P.F."/>
        </authorList>
    </citation>
    <scope>NUCLEOTIDE SEQUENCE</scope>
    <source>
        <strain evidence="11">PFS-001/15</strain>
        <tissue evidence="11">Leaf</tissue>
    </source>
</reference>
<evidence type="ECO:0000256" key="2">
    <source>
        <dbReference type="ARBA" id="ARBA00007853"/>
    </source>
</evidence>
<dbReference type="GO" id="GO:0006355">
    <property type="term" value="P:regulation of DNA-templated transcription"/>
    <property type="evidence" value="ECO:0007669"/>
    <property type="project" value="InterPro"/>
</dbReference>
<evidence type="ECO:0000313" key="11">
    <source>
        <dbReference type="EMBL" id="KAF2541199.1"/>
    </source>
</evidence>
<dbReference type="InterPro" id="IPR044835">
    <property type="entry name" value="ARF_plant"/>
</dbReference>
<dbReference type="AlphaFoldDB" id="A0A8S9G7F1"/>
<dbReference type="Gene3D" id="2.30.30.1040">
    <property type="match status" value="1"/>
</dbReference>
<accession>A0A8S9G7F1</accession>
<evidence type="ECO:0000256" key="1">
    <source>
        <dbReference type="ARBA" id="ARBA00004123"/>
    </source>
</evidence>
<comment type="subunit">
    <text evidence="8">Homodimers and heterodimers.</text>
</comment>
<comment type="similarity">
    <text evidence="8">Belongs to the Aux/IAA family.</text>
</comment>
<dbReference type="FunFam" id="2.30.30.1040:FF:000001">
    <property type="entry name" value="Auxin response factor"/>
    <property type="match status" value="1"/>
</dbReference>
<dbReference type="PANTHER" id="PTHR31384">
    <property type="entry name" value="AUXIN RESPONSE FACTOR 4-RELATED"/>
    <property type="match status" value="1"/>
</dbReference>
<evidence type="ECO:0000256" key="4">
    <source>
        <dbReference type="ARBA" id="ARBA00023125"/>
    </source>
</evidence>
<keyword evidence="4" id="KW-0238">DNA-binding</keyword>
<evidence type="ECO:0000256" key="7">
    <source>
        <dbReference type="ARBA" id="ARBA00023294"/>
    </source>
</evidence>